<feature type="chain" id="PRO_5015188385" description="Apple domain-containing protein" evidence="1">
    <location>
        <begin position="21"/>
        <end position="277"/>
    </location>
</feature>
<dbReference type="InterPro" id="IPR003609">
    <property type="entry name" value="Pan_app"/>
</dbReference>
<dbReference type="GeneID" id="36287890"/>
<dbReference type="AlphaFoldDB" id="A0A177A5U9"/>
<evidence type="ECO:0000313" key="3">
    <source>
        <dbReference type="EMBL" id="OAF57507.2"/>
    </source>
</evidence>
<accession>A0A177A5U9</accession>
<dbReference type="Pfam" id="PF00024">
    <property type="entry name" value="PAN_1"/>
    <property type="match status" value="2"/>
</dbReference>
<dbReference type="EMBL" id="KV441400">
    <property type="protein sequence ID" value="OAF57507.2"/>
    <property type="molecule type" value="Genomic_DNA"/>
</dbReference>
<feature type="domain" description="Apple" evidence="2">
    <location>
        <begin position="216"/>
        <end position="257"/>
    </location>
</feature>
<evidence type="ECO:0000259" key="2">
    <source>
        <dbReference type="Pfam" id="PF00024"/>
    </source>
</evidence>
<reference evidence="3" key="1">
    <citation type="submission" date="2016-03" db="EMBL/GenBank/DDBJ databases">
        <title>Updated assembly of Pseudogymnoascus destructans, the fungus causing white-nose syndrome of bats.</title>
        <authorList>
            <person name="Palmer J.M."/>
            <person name="Drees K.P."/>
            <person name="Foster J.T."/>
            <person name="Lindner D.L."/>
        </authorList>
    </citation>
    <scope>NUCLEOTIDE SEQUENCE [LARGE SCALE GENOMIC DNA]</scope>
    <source>
        <strain evidence="3">20631-21</strain>
    </source>
</reference>
<dbReference type="Gene3D" id="3.50.4.10">
    <property type="entry name" value="Hepatocyte Growth Factor"/>
    <property type="match status" value="1"/>
</dbReference>
<sequence>MKSLALHSFVALLSALSAAAIELQPLPTELSEVCPSLNGQRGFLDDGSVVEIHCGTFWNPFDGSAVSNVANVKECATACAQQDSCKGSTWSSRLRRCWITSDGTSALQPNDAYVSLKKLDELATIPIPTNCAAEIEACENERERCVGEREVSSNGQRVCEATASSLRTQIASQQTQTASLQTQIATLQRGESNRSAILGRRQYHIHYTRHVRDVKSPNRRLAHVRTLHLCIEACALDSACRHAFYHPHSTQCYLDPARITANNLYTHGAIHTVIFSS</sequence>
<dbReference type="Proteomes" id="UP000077154">
    <property type="component" value="Unassembled WGS sequence"/>
</dbReference>
<gene>
    <name evidence="3" type="ORF">VC83_04820</name>
</gene>
<dbReference type="OrthoDB" id="10625181at2759"/>
<evidence type="ECO:0000256" key="1">
    <source>
        <dbReference type="SAM" id="SignalP"/>
    </source>
</evidence>
<organism evidence="3">
    <name type="scientific">Pseudogymnoascus destructans</name>
    <dbReference type="NCBI Taxonomy" id="655981"/>
    <lineage>
        <taxon>Eukaryota</taxon>
        <taxon>Fungi</taxon>
        <taxon>Dikarya</taxon>
        <taxon>Ascomycota</taxon>
        <taxon>Pezizomycotina</taxon>
        <taxon>Leotiomycetes</taxon>
        <taxon>Thelebolales</taxon>
        <taxon>Thelebolaceae</taxon>
        <taxon>Pseudogymnoascus</taxon>
    </lineage>
</organism>
<dbReference type="RefSeq" id="XP_024322796.1">
    <property type="nucleotide sequence ID" value="XM_024468448.1"/>
</dbReference>
<name>A0A177A5U9_9PEZI</name>
<dbReference type="SUPFAM" id="SSF57414">
    <property type="entry name" value="Hairpin loop containing domain-like"/>
    <property type="match status" value="1"/>
</dbReference>
<protein>
    <recommendedName>
        <fullName evidence="2">Apple domain-containing protein</fullName>
    </recommendedName>
</protein>
<feature type="signal peptide" evidence="1">
    <location>
        <begin position="1"/>
        <end position="20"/>
    </location>
</feature>
<proteinExistence type="predicted"/>
<feature type="domain" description="Apple" evidence="2">
    <location>
        <begin position="61"/>
        <end position="108"/>
    </location>
</feature>
<keyword evidence="1" id="KW-0732">Signal</keyword>